<evidence type="ECO:0000256" key="1">
    <source>
        <dbReference type="SAM" id="MobiDB-lite"/>
    </source>
</evidence>
<dbReference type="OrthoDB" id="5989340at2759"/>
<evidence type="ECO:0000313" key="3">
    <source>
        <dbReference type="Proteomes" id="UP001152795"/>
    </source>
</evidence>
<evidence type="ECO:0000313" key="2">
    <source>
        <dbReference type="EMBL" id="CAB4043788.1"/>
    </source>
</evidence>
<reference evidence="2" key="1">
    <citation type="submission" date="2020-04" db="EMBL/GenBank/DDBJ databases">
        <authorList>
            <person name="Alioto T."/>
            <person name="Alioto T."/>
            <person name="Gomez Garrido J."/>
        </authorList>
    </citation>
    <scope>NUCLEOTIDE SEQUENCE</scope>
    <source>
        <strain evidence="2">A484AB</strain>
    </source>
</reference>
<accession>A0A7D9M6A9</accession>
<feature type="region of interest" description="Disordered" evidence="1">
    <location>
        <begin position="111"/>
        <end position="138"/>
    </location>
</feature>
<comment type="caution">
    <text evidence="2">The sequence shown here is derived from an EMBL/GenBank/DDBJ whole genome shotgun (WGS) entry which is preliminary data.</text>
</comment>
<name>A0A7D9M6A9_PARCT</name>
<dbReference type="Proteomes" id="UP001152795">
    <property type="component" value="Unassembled WGS sequence"/>
</dbReference>
<feature type="compositionally biased region" description="Acidic residues" evidence="1">
    <location>
        <begin position="111"/>
        <end position="130"/>
    </location>
</feature>
<feature type="non-terminal residue" evidence="2">
    <location>
        <position position="153"/>
    </location>
</feature>
<keyword evidence="3" id="KW-1185">Reference proteome</keyword>
<dbReference type="AlphaFoldDB" id="A0A7D9M6A9"/>
<protein>
    <submittedName>
        <fullName evidence="2">Uncharacterized protein</fullName>
    </submittedName>
</protein>
<organism evidence="2 3">
    <name type="scientific">Paramuricea clavata</name>
    <name type="common">Red gorgonian</name>
    <name type="synonym">Violescent sea-whip</name>
    <dbReference type="NCBI Taxonomy" id="317549"/>
    <lineage>
        <taxon>Eukaryota</taxon>
        <taxon>Metazoa</taxon>
        <taxon>Cnidaria</taxon>
        <taxon>Anthozoa</taxon>
        <taxon>Octocorallia</taxon>
        <taxon>Malacalcyonacea</taxon>
        <taxon>Plexauridae</taxon>
        <taxon>Paramuricea</taxon>
    </lineage>
</organism>
<gene>
    <name evidence="2" type="ORF">PACLA_8A082288</name>
</gene>
<dbReference type="EMBL" id="CACRXK020033181">
    <property type="protein sequence ID" value="CAB4043788.1"/>
    <property type="molecule type" value="Genomic_DNA"/>
</dbReference>
<sequence length="153" mass="17285">MEYALSELKPCRGGSLPLKVPDSASYDDLLSAALKKRKAFDRRFRAERGYVLAYPDTSLARKIPGTEDEFVLKKYKEWLGKPYSRITLYLSPVTSTSEDKLDEMAEDEITFNADDDNYGQNSLEDEENEGSVENMSSSDVLHGNISSYLTTDF</sequence>
<proteinExistence type="predicted"/>